<evidence type="ECO:0000256" key="1">
    <source>
        <dbReference type="ARBA" id="ARBA00001971"/>
    </source>
</evidence>
<keyword evidence="3" id="KW-0479">Metal-binding</keyword>
<dbReference type="InterPro" id="IPR001128">
    <property type="entry name" value="Cyt_P450"/>
</dbReference>
<keyword evidence="3" id="KW-0503">Monooxygenase</keyword>
<dbReference type="EMBL" id="JAGINW010000001">
    <property type="protein sequence ID" value="MBP2327915.1"/>
    <property type="molecule type" value="Genomic_DNA"/>
</dbReference>
<sequence length="429" mass="48117">MRRYRADSAGLMQRLHREYGDVTRFRVGPYVMHQVTDPALIKDVLHDNIGTYRRGRVFHGFELFFGIGTMTTDGEQWRTLRTAGQPFYRTGFLNESVPVIAGTVTELLTRWDGLAARGEPVDIVPEMMRLAMGVVSRVLYGHDLTHRADELIPAGRFALSAIFPGSPELILPGWVPGPHRRRLRCAQAAFDNAMDEVITAHEHGRTPPDRMAGTLHAVTDPETGRSFNRQQVLDELKTHFIAGNETTGCGLAWTLYEIARHPDVHSRLCAELDDVLCGRTPAMADLAKLPYLRQVVNESLRLHPPVPMTPREPVHDIELGGYRIPAGSTIFMSQHTVHHDPAHWPDPDVFDPGRFDPDRPGPGRYTYFPFSGGPRRCIGAPLAEIEIQIAVAMITQRYRLSPLPHHPVETDSMISLRPRHGVVMAVEAR</sequence>
<accession>A0ABS4TU42</accession>
<dbReference type="SUPFAM" id="SSF48264">
    <property type="entry name" value="Cytochrome P450"/>
    <property type="match status" value="1"/>
</dbReference>
<dbReference type="Proteomes" id="UP001519332">
    <property type="component" value="Unassembled WGS sequence"/>
</dbReference>
<dbReference type="InterPro" id="IPR002401">
    <property type="entry name" value="Cyt_P450_E_grp-I"/>
</dbReference>
<reference evidence="4 5" key="1">
    <citation type="submission" date="2021-03" db="EMBL/GenBank/DDBJ databases">
        <title>Sequencing the genomes of 1000 actinobacteria strains.</title>
        <authorList>
            <person name="Klenk H.-P."/>
        </authorList>
    </citation>
    <scope>NUCLEOTIDE SEQUENCE [LARGE SCALE GENOMIC DNA]</scope>
    <source>
        <strain evidence="4 5">DSM 46670</strain>
    </source>
</reference>
<gene>
    <name evidence="4" type="ORF">JOF56_008300</name>
</gene>
<dbReference type="PRINTS" id="PR00463">
    <property type="entry name" value="EP450I"/>
</dbReference>
<dbReference type="InterPro" id="IPR050121">
    <property type="entry name" value="Cytochrome_P450_monoxygenase"/>
</dbReference>
<protein>
    <submittedName>
        <fullName evidence="4">Cytochrome P450</fullName>
    </submittedName>
</protein>
<comment type="caution">
    <text evidence="4">The sequence shown here is derived from an EMBL/GenBank/DDBJ whole genome shotgun (WGS) entry which is preliminary data.</text>
</comment>
<evidence type="ECO:0000313" key="4">
    <source>
        <dbReference type="EMBL" id="MBP2327915.1"/>
    </source>
</evidence>
<dbReference type="PANTHER" id="PTHR24305:SF166">
    <property type="entry name" value="CYTOCHROME P450 12A4, MITOCHONDRIAL-RELATED"/>
    <property type="match status" value="1"/>
</dbReference>
<keyword evidence="3" id="KW-0408">Iron</keyword>
<name>A0ABS4TU42_9PSEU</name>
<evidence type="ECO:0000313" key="5">
    <source>
        <dbReference type="Proteomes" id="UP001519332"/>
    </source>
</evidence>
<proteinExistence type="inferred from homology"/>
<evidence type="ECO:0000256" key="3">
    <source>
        <dbReference type="RuleBase" id="RU000461"/>
    </source>
</evidence>
<keyword evidence="5" id="KW-1185">Reference proteome</keyword>
<dbReference type="Gene3D" id="1.10.630.10">
    <property type="entry name" value="Cytochrome P450"/>
    <property type="match status" value="1"/>
</dbReference>
<evidence type="ECO:0000256" key="2">
    <source>
        <dbReference type="ARBA" id="ARBA00010617"/>
    </source>
</evidence>
<dbReference type="RefSeq" id="WP_209645008.1">
    <property type="nucleotide sequence ID" value="NZ_JAGINW010000001.1"/>
</dbReference>
<dbReference type="Pfam" id="PF00067">
    <property type="entry name" value="p450"/>
    <property type="match status" value="1"/>
</dbReference>
<dbReference type="PROSITE" id="PS00086">
    <property type="entry name" value="CYTOCHROME_P450"/>
    <property type="match status" value="1"/>
</dbReference>
<keyword evidence="3" id="KW-0560">Oxidoreductase</keyword>
<dbReference type="PANTHER" id="PTHR24305">
    <property type="entry name" value="CYTOCHROME P450"/>
    <property type="match status" value="1"/>
</dbReference>
<comment type="similarity">
    <text evidence="2 3">Belongs to the cytochrome P450 family.</text>
</comment>
<organism evidence="4 5">
    <name type="scientific">Kibdelosporangium banguiense</name>
    <dbReference type="NCBI Taxonomy" id="1365924"/>
    <lineage>
        <taxon>Bacteria</taxon>
        <taxon>Bacillati</taxon>
        <taxon>Actinomycetota</taxon>
        <taxon>Actinomycetes</taxon>
        <taxon>Pseudonocardiales</taxon>
        <taxon>Pseudonocardiaceae</taxon>
        <taxon>Kibdelosporangium</taxon>
    </lineage>
</organism>
<keyword evidence="3" id="KW-0349">Heme</keyword>
<comment type="cofactor">
    <cofactor evidence="1">
        <name>heme</name>
        <dbReference type="ChEBI" id="CHEBI:30413"/>
    </cofactor>
</comment>
<dbReference type="InterPro" id="IPR017972">
    <property type="entry name" value="Cyt_P450_CS"/>
</dbReference>
<dbReference type="InterPro" id="IPR036396">
    <property type="entry name" value="Cyt_P450_sf"/>
</dbReference>
<dbReference type="PRINTS" id="PR00385">
    <property type="entry name" value="P450"/>
</dbReference>